<dbReference type="Proteomes" id="UP000059680">
    <property type="component" value="Chromosome 12"/>
</dbReference>
<reference evidence="2" key="1">
    <citation type="journal article" date="2005" name="Nature">
        <title>The map-based sequence of the rice genome.</title>
        <authorList>
            <consortium name="International rice genome sequencing project (IRGSP)"/>
            <person name="Matsumoto T."/>
            <person name="Wu J."/>
            <person name="Kanamori H."/>
            <person name="Katayose Y."/>
            <person name="Fujisawa M."/>
            <person name="Namiki N."/>
            <person name="Mizuno H."/>
            <person name="Yamamoto K."/>
            <person name="Antonio B.A."/>
            <person name="Baba T."/>
            <person name="Sakata K."/>
            <person name="Nagamura Y."/>
            <person name="Aoki H."/>
            <person name="Arikawa K."/>
            <person name="Arita K."/>
            <person name="Bito T."/>
            <person name="Chiden Y."/>
            <person name="Fujitsuka N."/>
            <person name="Fukunaka R."/>
            <person name="Hamada M."/>
            <person name="Harada C."/>
            <person name="Hayashi A."/>
            <person name="Hijishita S."/>
            <person name="Honda M."/>
            <person name="Hosokawa S."/>
            <person name="Ichikawa Y."/>
            <person name="Idonuma A."/>
            <person name="Iijima M."/>
            <person name="Ikeda M."/>
            <person name="Ikeno M."/>
            <person name="Ito K."/>
            <person name="Ito S."/>
            <person name="Ito T."/>
            <person name="Ito Y."/>
            <person name="Ito Y."/>
            <person name="Iwabuchi A."/>
            <person name="Kamiya K."/>
            <person name="Karasawa W."/>
            <person name="Kurita K."/>
            <person name="Katagiri S."/>
            <person name="Kikuta A."/>
            <person name="Kobayashi H."/>
            <person name="Kobayashi N."/>
            <person name="Machita K."/>
            <person name="Maehara T."/>
            <person name="Masukawa M."/>
            <person name="Mizubayashi T."/>
            <person name="Mukai Y."/>
            <person name="Nagasaki H."/>
            <person name="Nagata Y."/>
            <person name="Naito S."/>
            <person name="Nakashima M."/>
            <person name="Nakama Y."/>
            <person name="Nakamichi Y."/>
            <person name="Nakamura M."/>
            <person name="Meguro A."/>
            <person name="Negishi M."/>
            <person name="Ohta I."/>
            <person name="Ohta T."/>
            <person name="Okamoto M."/>
            <person name="Ono N."/>
            <person name="Saji S."/>
            <person name="Sakaguchi M."/>
            <person name="Sakai K."/>
            <person name="Shibata M."/>
            <person name="Shimokawa T."/>
            <person name="Song J."/>
            <person name="Takazaki Y."/>
            <person name="Terasawa K."/>
            <person name="Tsugane M."/>
            <person name="Tsuji K."/>
            <person name="Ueda S."/>
            <person name="Waki K."/>
            <person name="Yamagata H."/>
            <person name="Yamamoto M."/>
            <person name="Yamamoto S."/>
            <person name="Yamane H."/>
            <person name="Yoshiki S."/>
            <person name="Yoshihara R."/>
            <person name="Yukawa K."/>
            <person name="Zhong H."/>
            <person name="Yano M."/>
            <person name="Yuan Q."/>
            <person name="Ouyang S."/>
            <person name="Liu J."/>
            <person name="Jones K.M."/>
            <person name="Gansberger K."/>
            <person name="Moffat K."/>
            <person name="Hill J."/>
            <person name="Bera J."/>
            <person name="Fadrosh D."/>
            <person name="Jin S."/>
            <person name="Johri S."/>
            <person name="Kim M."/>
            <person name="Overton L."/>
            <person name="Reardon M."/>
            <person name="Tsitrin T."/>
            <person name="Vuong H."/>
            <person name="Weaver B."/>
            <person name="Ciecko A."/>
            <person name="Tallon L."/>
            <person name="Jackson J."/>
            <person name="Pai G."/>
            <person name="Aken S.V."/>
            <person name="Utterback T."/>
            <person name="Reidmuller S."/>
            <person name="Feldblyum T."/>
            <person name="Hsiao J."/>
            <person name="Zismann V."/>
            <person name="Iobst S."/>
            <person name="de Vazeille A.R."/>
            <person name="Buell C.R."/>
            <person name="Ying K."/>
            <person name="Li Y."/>
            <person name="Lu T."/>
            <person name="Huang Y."/>
            <person name="Zhao Q."/>
            <person name="Feng Q."/>
            <person name="Zhang L."/>
            <person name="Zhu J."/>
            <person name="Weng Q."/>
            <person name="Mu J."/>
            <person name="Lu Y."/>
            <person name="Fan D."/>
            <person name="Liu Y."/>
            <person name="Guan J."/>
            <person name="Zhang Y."/>
            <person name="Yu S."/>
            <person name="Liu X."/>
            <person name="Zhang Y."/>
            <person name="Hong G."/>
            <person name="Han B."/>
            <person name="Choisne N."/>
            <person name="Demange N."/>
            <person name="Orjeda G."/>
            <person name="Samain S."/>
            <person name="Cattolico L."/>
            <person name="Pelletier E."/>
            <person name="Couloux A."/>
            <person name="Segurens B."/>
            <person name="Wincker P."/>
            <person name="D'Hont A."/>
            <person name="Scarpelli C."/>
            <person name="Weissenbach J."/>
            <person name="Salanoubat M."/>
            <person name="Quetier F."/>
            <person name="Yu Y."/>
            <person name="Kim H.R."/>
            <person name="Rambo T."/>
            <person name="Currie J."/>
            <person name="Collura K."/>
            <person name="Luo M."/>
            <person name="Yang T."/>
            <person name="Ammiraju J.S.S."/>
            <person name="Engler F."/>
            <person name="Soderlund C."/>
            <person name="Wing R.A."/>
            <person name="Palmer L.E."/>
            <person name="de la Bastide M."/>
            <person name="Spiegel L."/>
            <person name="Nascimento L."/>
            <person name="Zutavern T."/>
            <person name="O'Shaughnessy A."/>
            <person name="Dike S."/>
            <person name="Dedhia N."/>
            <person name="Preston R."/>
            <person name="Balija V."/>
            <person name="McCombie W.R."/>
            <person name="Chow T."/>
            <person name="Chen H."/>
            <person name="Chung M."/>
            <person name="Chen C."/>
            <person name="Shaw J."/>
            <person name="Wu H."/>
            <person name="Hsiao K."/>
            <person name="Chao Y."/>
            <person name="Chu M."/>
            <person name="Cheng C."/>
            <person name="Hour A."/>
            <person name="Lee P."/>
            <person name="Lin S."/>
            <person name="Lin Y."/>
            <person name="Liou J."/>
            <person name="Liu S."/>
            <person name="Hsing Y."/>
            <person name="Raghuvanshi S."/>
            <person name="Mohanty A."/>
            <person name="Bharti A.K."/>
            <person name="Gaur A."/>
            <person name="Gupta V."/>
            <person name="Kumar D."/>
            <person name="Ravi V."/>
            <person name="Vij S."/>
            <person name="Kapur A."/>
            <person name="Khurana P."/>
            <person name="Khurana P."/>
            <person name="Khurana J.P."/>
            <person name="Tyagi A.K."/>
            <person name="Gaikwad K."/>
            <person name="Singh A."/>
            <person name="Dalal V."/>
            <person name="Srivastava S."/>
            <person name="Dixit A."/>
            <person name="Pal A.K."/>
            <person name="Ghazi I.A."/>
            <person name="Yadav M."/>
            <person name="Pandit A."/>
            <person name="Bhargava A."/>
            <person name="Sureshbabu K."/>
            <person name="Batra K."/>
            <person name="Sharma T.R."/>
            <person name="Mohapatra T."/>
            <person name="Singh N.K."/>
            <person name="Messing J."/>
            <person name="Nelson A.B."/>
            <person name="Fuks G."/>
            <person name="Kavchok S."/>
            <person name="Keizer G."/>
            <person name="Linton E."/>
            <person name="Llaca V."/>
            <person name="Song R."/>
            <person name="Tanyolac B."/>
            <person name="Young S."/>
            <person name="Ho-Il K."/>
            <person name="Hahn J.H."/>
            <person name="Sangsakoo G."/>
            <person name="Vanavichit A."/>
            <person name="de Mattos Luiz.A.T."/>
            <person name="Zimmer P.D."/>
            <person name="Malone G."/>
            <person name="Dellagostin O."/>
            <person name="de Oliveira A.C."/>
            <person name="Bevan M."/>
            <person name="Bancroft I."/>
            <person name="Minx P."/>
            <person name="Cordum H."/>
            <person name="Wilson R."/>
            <person name="Cheng Z."/>
            <person name="Jin W."/>
            <person name="Jiang J."/>
            <person name="Leong S.A."/>
            <person name="Iwama H."/>
            <person name="Gojobori T."/>
            <person name="Itoh T."/>
            <person name="Niimura Y."/>
            <person name="Fujii Y."/>
            <person name="Habara T."/>
            <person name="Sakai H."/>
            <person name="Sato Y."/>
            <person name="Wilson G."/>
            <person name="Kumar K."/>
            <person name="McCouch S."/>
            <person name="Juretic N."/>
            <person name="Hoen D."/>
            <person name="Wright S."/>
            <person name="Bruskiewich R."/>
            <person name="Bureau T."/>
            <person name="Miyao A."/>
            <person name="Hirochika H."/>
            <person name="Nishikawa T."/>
            <person name="Kadowaki K."/>
            <person name="Sugiura M."/>
            <person name="Burr B."/>
            <person name="Sasaki T."/>
        </authorList>
    </citation>
    <scope>NUCLEOTIDE SEQUENCE [LARGE SCALE GENOMIC DNA]</scope>
    <source>
        <strain evidence="2">cv. Nipponbare</strain>
    </source>
</reference>
<gene>
    <name evidence="1" type="ordered locus">Os12g0510200</name>
    <name evidence="1" type="ORF">OSNPB_120510200</name>
</gene>
<dbReference type="Gramene" id="Os12t0510200-01">
    <property type="protein sequence ID" value="Os12t0510200-01"/>
    <property type="gene ID" value="Os12g0510200"/>
</dbReference>
<dbReference type="AlphaFoldDB" id="A0A0N7KU36"/>
<dbReference type="PaxDb" id="39947-A0A0N7KU36"/>
<dbReference type="InParanoid" id="A0A0N7KU36"/>
<keyword evidence="2" id="KW-1185">Reference proteome</keyword>
<proteinExistence type="predicted"/>
<protein>
    <submittedName>
        <fullName evidence="1">Os12g0510200 protein</fullName>
    </submittedName>
</protein>
<feature type="non-terminal residue" evidence="1">
    <location>
        <position position="55"/>
    </location>
</feature>
<reference evidence="1 2" key="3">
    <citation type="journal article" date="2013" name="Rice">
        <title>Improvement of the Oryza sativa Nipponbare reference genome using next generation sequence and optical map data.</title>
        <authorList>
            <person name="Kawahara Y."/>
            <person name="de la Bastide M."/>
            <person name="Hamilton J.P."/>
            <person name="Kanamori H."/>
            <person name="McCombie W.R."/>
            <person name="Ouyang S."/>
            <person name="Schwartz D.C."/>
            <person name="Tanaka T."/>
            <person name="Wu J."/>
            <person name="Zhou S."/>
            <person name="Childs K.L."/>
            <person name="Davidson R.M."/>
            <person name="Lin H."/>
            <person name="Quesada-Ocampo L."/>
            <person name="Vaillancourt B."/>
            <person name="Sakai H."/>
            <person name="Lee S.S."/>
            <person name="Kim J."/>
            <person name="Numa H."/>
            <person name="Itoh T."/>
            <person name="Buell C.R."/>
            <person name="Matsumoto T."/>
        </authorList>
    </citation>
    <scope>NUCLEOTIDE SEQUENCE [LARGE SCALE GENOMIC DNA]</scope>
    <source>
        <strain evidence="2">cv. Nipponbare</strain>
    </source>
</reference>
<evidence type="ECO:0000313" key="2">
    <source>
        <dbReference type="Proteomes" id="UP000059680"/>
    </source>
</evidence>
<reference evidence="1 2" key="2">
    <citation type="journal article" date="2013" name="Plant Cell Physiol.">
        <title>Rice Annotation Project Database (RAP-DB): an integrative and interactive database for rice genomics.</title>
        <authorList>
            <person name="Sakai H."/>
            <person name="Lee S.S."/>
            <person name="Tanaka T."/>
            <person name="Numa H."/>
            <person name="Kim J."/>
            <person name="Kawahara Y."/>
            <person name="Wakimoto H."/>
            <person name="Yang C.C."/>
            <person name="Iwamoto M."/>
            <person name="Abe T."/>
            <person name="Yamada Y."/>
            <person name="Muto A."/>
            <person name="Inokuchi H."/>
            <person name="Ikemura T."/>
            <person name="Matsumoto T."/>
            <person name="Sasaki T."/>
            <person name="Itoh T."/>
        </authorList>
    </citation>
    <scope>NUCLEOTIDE SEQUENCE [LARGE SCALE GENOMIC DNA]</scope>
    <source>
        <strain evidence="2">cv. Nipponbare</strain>
    </source>
</reference>
<evidence type="ECO:0000313" key="1">
    <source>
        <dbReference type="EMBL" id="BAT17322.1"/>
    </source>
</evidence>
<dbReference type="EMBL" id="AP014968">
    <property type="protein sequence ID" value="BAT17322.1"/>
    <property type="molecule type" value="Genomic_DNA"/>
</dbReference>
<organism evidence="1 2">
    <name type="scientific">Oryza sativa subsp. japonica</name>
    <name type="common">Rice</name>
    <dbReference type="NCBI Taxonomy" id="39947"/>
    <lineage>
        <taxon>Eukaryota</taxon>
        <taxon>Viridiplantae</taxon>
        <taxon>Streptophyta</taxon>
        <taxon>Embryophyta</taxon>
        <taxon>Tracheophyta</taxon>
        <taxon>Spermatophyta</taxon>
        <taxon>Magnoliopsida</taxon>
        <taxon>Liliopsida</taxon>
        <taxon>Poales</taxon>
        <taxon>Poaceae</taxon>
        <taxon>BOP clade</taxon>
        <taxon>Oryzoideae</taxon>
        <taxon>Oryzeae</taxon>
        <taxon>Oryzinae</taxon>
        <taxon>Oryza</taxon>
        <taxon>Oryza sativa</taxon>
    </lineage>
</organism>
<name>A0A0N7KU36_ORYSJ</name>
<accession>A0A0N7KU36</accession>
<sequence length="55" mass="6505">RKLRHHQTKENQFLSGRWDRKFFVGVDPASLACKSTIYTIRSEELPFSYVVMCDI</sequence>